<sequence length="55" mass="7139">MPQLSPLNWIMLLILFWFMFFLMLSMIWWYYKPSFLGMKDFYKSVIKKDYWWVWK</sequence>
<reference evidence="2" key="1">
    <citation type="journal article" date="2019" name="Mitochondrial DNA Part B Resour">
        <title>The complete mitochondrial genome and phylogenetic analysis of Epitonium scalare (Gastropoda, Epitoniidae).</title>
        <authorList>
            <person name="Guo Y."/>
            <person name="Fu Z."/>
            <person name="Feng J."/>
            <person name="Ye Y."/>
            <person name="Li J."/>
            <person name="Guo B."/>
            <person name="Lv Z."/>
        </authorList>
    </citation>
    <scope>NUCLEOTIDE SEQUENCE</scope>
</reference>
<organism evidence="2">
    <name type="scientific">Epitonium scalare</name>
    <dbReference type="NCBI Taxonomy" id="494602"/>
    <lineage>
        <taxon>Eukaryota</taxon>
        <taxon>Metazoa</taxon>
        <taxon>Spiralia</taxon>
        <taxon>Lophotrochozoa</taxon>
        <taxon>Mollusca</taxon>
        <taxon>Gastropoda</taxon>
        <taxon>Caenogastropoda</taxon>
        <taxon>Caenogastropoda incertae sedis</taxon>
        <taxon>Epitonioidea</taxon>
        <taxon>Epitoniidae</taxon>
        <taxon>Epitonium</taxon>
    </lineage>
</organism>
<keyword evidence="1" id="KW-1133">Transmembrane helix</keyword>
<keyword evidence="2" id="KW-0496">Mitochondrion</keyword>
<feature type="transmembrane region" description="Helical" evidence="1">
    <location>
        <begin position="6"/>
        <end position="31"/>
    </location>
</feature>
<accession>A0A6B9MUV9</accession>
<evidence type="ECO:0000313" key="2">
    <source>
        <dbReference type="EMBL" id="QHD18705.1"/>
    </source>
</evidence>
<evidence type="ECO:0000256" key="1">
    <source>
        <dbReference type="SAM" id="Phobius"/>
    </source>
</evidence>
<gene>
    <name evidence="2" type="primary">ATP8</name>
</gene>
<geneLocation type="mitochondrion" evidence="2"/>
<protein>
    <submittedName>
        <fullName evidence="2">ATP synthase F0 subunit 8</fullName>
    </submittedName>
</protein>
<keyword evidence="1" id="KW-0472">Membrane</keyword>
<keyword evidence="1" id="KW-0812">Transmembrane</keyword>
<dbReference type="EMBL" id="MK251987">
    <property type="protein sequence ID" value="QHD18705.1"/>
    <property type="molecule type" value="Genomic_DNA"/>
</dbReference>
<proteinExistence type="predicted"/>
<dbReference type="AlphaFoldDB" id="A0A6B9MUV9"/>
<name>A0A6B9MUV9_9CAEN</name>